<name>A0A433SG50_9BURK</name>
<dbReference type="Pfam" id="PF09335">
    <property type="entry name" value="VTT_dom"/>
    <property type="match status" value="1"/>
</dbReference>
<dbReference type="InterPro" id="IPR051311">
    <property type="entry name" value="DedA_domain"/>
</dbReference>
<feature type="domain" description="VTT" evidence="2">
    <location>
        <begin position="58"/>
        <end position="154"/>
    </location>
</feature>
<protein>
    <submittedName>
        <fullName evidence="3">Inner membrane protein YqaA</fullName>
    </submittedName>
</protein>
<evidence type="ECO:0000313" key="4">
    <source>
        <dbReference type="Proteomes" id="UP000286947"/>
    </source>
</evidence>
<dbReference type="InterPro" id="IPR032816">
    <property type="entry name" value="VTT_dom"/>
</dbReference>
<evidence type="ECO:0000313" key="3">
    <source>
        <dbReference type="EMBL" id="RUS67692.1"/>
    </source>
</evidence>
<proteinExistence type="predicted"/>
<dbReference type="PANTHER" id="PTHR42709:SF4">
    <property type="entry name" value="INNER MEMBRANE PROTEIN YQAA"/>
    <property type="match status" value="1"/>
</dbReference>
<evidence type="ECO:0000259" key="2">
    <source>
        <dbReference type="Pfam" id="PF09335"/>
    </source>
</evidence>
<reference evidence="3 4" key="1">
    <citation type="submission" date="2018-01" db="EMBL/GenBank/DDBJ databases">
        <title>Saezia sanguinis gen. nov., sp. nov., in the order Burkholderiales isolated from human blood.</title>
        <authorList>
            <person name="Medina-Pascual M.J."/>
            <person name="Valdezate S."/>
            <person name="Monzon S."/>
            <person name="Cuesta I."/>
            <person name="Carrasco G."/>
            <person name="Villalon P."/>
            <person name="Saez-Nieto J.A."/>
        </authorList>
    </citation>
    <scope>NUCLEOTIDE SEQUENCE [LARGE SCALE GENOMIC DNA]</scope>
    <source>
        <strain evidence="3 4">CNM695-12</strain>
    </source>
</reference>
<sequence>MVQFNLMEEWIFSLLHALSLPEYGLSTVFVVCFIAATLVPLTPTPALLGLIKLNPELFWPAILVATLGNTLGSVVGWWMGYGAKNFYQKIKKEDSYSKGMMLLKRFGPKACLLSWFPVIGDPLCIIAGWLHMPFWRCVAYIAIGKFARFLIMAALLIWVWPGAITFE</sequence>
<accession>A0A433SG50</accession>
<gene>
    <name evidence="3" type="primary">yqaA</name>
    <name evidence="3" type="ORF">CUZ56_00168</name>
</gene>
<keyword evidence="1" id="KW-0472">Membrane</keyword>
<keyword evidence="1" id="KW-1133">Transmembrane helix</keyword>
<dbReference type="EMBL" id="PQSP01000001">
    <property type="protein sequence ID" value="RUS67692.1"/>
    <property type="molecule type" value="Genomic_DNA"/>
</dbReference>
<organism evidence="3 4">
    <name type="scientific">Saezia sanguinis</name>
    <dbReference type="NCBI Taxonomy" id="1965230"/>
    <lineage>
        <taxon>Bacteria</taxon>
        <taxon>Pseudomonadati</taxon>
        <taxon>Pseudomonadota</taxon>
        <taxon>Betaproteobacteria</taxon>
        <taxon>Burkholderiales</taxon>
        <taxon>Saeziaceae</taxon>
        <taxon>Saezia</taxon>
    </lineage>
</organism>
<feature type="transmembrane region" description="Helical" evidence="1">
    <location>
        <begin position="58"/>
        <end position="81"/>
    </location>
</feature>
<keyword evidence="4" id="KW-1185">Reference proteome</keyword>
<comment type="caution">
    <text evidence="3">The sequence shown here is derived from an EMBL/GenBank/DDBJ whole genome shotgun (WGS) entry which is preliminary data.</text>
</comment>
<keyword evidence="1" id="KW-0812">Transmembrane</keyword>
<feature type="transmembrane region" description="Helical" evidence="1">
    <location>
        <begin position="110"/>
        <end position="132"/>
    </location>
</feature>
<dbReference type="Proteomes" id="UP000286947">
    <property type="component" value="Unassembled WGS sequence"/>
</dbReference>
<feature type="transmembrane region" description="Helical" evidence="1">
    <location>
        <begin position="12"/>
        <end position="38"/>
    </location>
</feature>
<dbReference type="PANTHER" id="PTHR42709">
    <property type="entry name" value="ALKALINE PHOSPHATASE LIKE PROTEIN"/>
    <property type="match status" value="1"/>
</dbReference>
<evidence type="ECO:0000256" key="1">
    <source>
        <dbReference type="SAM" id="Phobius"/>
    </source>
</evidence>
<dbReference type="AlphaFoldDB" id="A0A433SG50"/>
<feature type="transmembrane region" description="Helical" evidence="1">
    <location>
        <begin position="138"/>
        <end position="160"/>
    </location>
</feature>